<dbReference type="PANTHER" id="PTHR11319:SF35">
    <property type="entry name" value="OUTER MEMBRANE PROTEIN PMPC-RELATED"/>
    <property type="match status" value="1"/>
</dbReference>
<proteinExistence type="predicted"/>
<dbReference type="PANTHER" id="PTHR11319">
    <property type="entry name" value="G PROTEIN-COUPLED RECEPTOR-RELATED"/>
    <property type="match status" value="1"/>
</dbReference>
<dbReference type="InterPro" id="IPR012332">
    <property type="entry name" value="Autotransporter_pectin_lyase_C"/>
</dbReference>
<evidence type="ECO:0000256" key="2">
    <source>
        <dbReference type="SAM" id="Phobius"/>
    </source>
</evidence>
<keyword evidence="2" id="KW-1133">Transmembrane helix</keyword>
<dbReference type="SMART" id="SM00710">
    <property type="entry name" value="PbH1"/>
    <property type="match status" value="41"/>
</dbReference>
<evidence type="ECO:0000256" key="1">
    <source>
        <dbReference type="SAM" id="MobiDB-lite"/>
    </source>
</evidence>
<protein>
    <recommendedName>
        <fullName evidence="5">Adhesin-like protein</fullName>
    </recommendedName>
</protein>
<feature type="compositionally biased region" description="Polar residues" evidence="1">
    <location>
        <begin position="6528"/>
        <end position="6561"/>
    </location>
</feature>
<sequence length="6570" mass="694747">MVLSPGDTFDDILSPALDGGALCITSTPVILDNCRFTNCSGGTGGAVFSSSSATLTIKGSTQFENCSASANGGGLYCSGTGLSLEGSTTFTNCSATGSGGGAYVTGSSPFSINQVNFVECIATQNAGGLWTDSSVTITNTNFTQCSSARSGGGVYASGSPSTLEDVEFTSCKATGASGGGLWIAATLTMNNTKFDSCEAVQDGGGVEVSSGPVSMENVEFLLCTVTRSGGGLHVAGGDVKINGTSNFTNCRAQTDGGGISISAGSLTLTAIPFTTCRASGNGGGIHHRNKLTLTQQLTFVSCTAGNGGAIYSDWSGTTSLDVIITNCNATSNGGGLFINSGTITLPSSSKVTSNATSNGGGVYLRGGTLNSYANMTSCKANFGGAICAVGGNLKIHNGVNISSCDASTNGGGIMINGAVTAEINSTTIQSCSAQSNGGGLHIAECTSVTINSPIESCSATTGGGGLSVTGGGTVTIISTVEFRSCSASVGGGISIVHTSGNFKIPLGTTFASCTGTHGKNVFISANNLTQLLSPPADRFTVDGSPSSTNPNYYFNFMGIDSSQPVDRPLHAYRTTNPRTEIRVDETHSKSLDFDQCGLDWIPCKTVNFGIWNPQNSYNVVVYGQGSMESFNADSPDPSTISGSPTTSVLTSIDAGVTVETNLIIKRISLNHQTSSYLTFTLSQPGSNLTVSEVKILPSTPTAGLFVVQNGLLDITDLTTDYPNQIISQSGGRISVVNSNLKSSFSSPFVHTGGEATFRGSTLTISANGVLLRTDGPHELTIESCHLFGWGSGESQGIVGDPTKLRVDLSDFTSFKTTVSNGSCVSCTAKASSIITFSASTTSLCSAMNGGSVYIIAKDGSDVSIGGTFSSKADELGGGVFIWAESSTATPYKYDLRSCLFPSCSAVQNGSKIFVRANNLSNALHRDNFPSLDSTMDYACADSSFPTEHYPIKPFFDRLASPVYLNVTGSSYAWCGFSTLPCTTLQLAHNRPDMTNLFTIKVMENIVSAQTILNKAVIITQNDSSSKLSIQIQGGLTFSASSFEINTLQVETSQDQSIVVQSPANLKLVTVSLTCVAAATGSVFKIASSDSNGGAIQAESLQNSDEFSLDHVTFTNCQATTANSRGGAVYLSGATTKLTFTNLVFSQCHADYGENVYIQADTNLKEMVTNSTQVDAKFIDSYSNDTNKMNLLMGSNGNGPYIPFVLYFQQRTSPVYAGNTDDLTVPPRIISADVDICGFGTFPCSTIKYAVTVSNTLNLVTPNVVELLCPFTHGIAANLDPTRPTIISHNWSPVLKIKPPPQSFTSTGDLTFDSFTFDLSDSPSGHTFQATSGLLTLNSTTLITSTVHTESFLRVSGAEVTLNGFTVSSVTWVKSLFQVLSGELFINHASMENVVGSSRGLIDSKSTLQITNSTFTSGTKRFLFIDVNSQTTIVNTTISQFTSLSDNGAGIFGTKMNLLKLDNTTMDQCKGLNGGAIYVAMISSSSMELVGGTKFTGCTATGKGGGVYVNTIDGSLQLTGTQFSSCWASSSLDGHDLFIDSNNLTKSVLSSSHPSNPRFDFSFKNTSAEFDYMEGYDTNNVSCTIPLCLFYWTLNETAFVFDDGTSNGFDAVVCGFVEWPCHQFQRALLRAKQCGGSEQVITVDTICAVHNEQVLDGSATTVNGSSLYGTKSIVAIKTTDPVAIRHVGNTTMERLDFQYTTASSGSEHCLIHNSGRLKFILTSFTSLSSNPTRSILISISGFVDIEEVTLTQQDLEVEGFIMRGNTQTTIFDSNLNEISTKTTNGFFSSNGPSHSMLLHQCRVSNSKSNSSVFAGTNFASYVLRNVTFSNLTVTNGNGSALNLVILSSRTAYIEDCLFTLCDALEGNGGGIYLNMHPHGIFKINATLNTTFTSCQATSTGSNGLGGAMSIYLQDSATDFLFSNLSIQTCEARSGKQIFIEGDNLTKSIVESKFDFPYSTQIDDMRGYDFRDTNVAIPLIYYFSNMFAPAIVDSVNGADFARCGSTSYPCQSLDYAIQLLRDHSLAIEISIRGKIETSNNLECNETMMAITVDGVVGTTAEWEFLVDAQLVNSGNTKIEYVIFKTSSATSTETELILCKEGSIELKKCKLEKMTLPRNYSLMRVTKGEAVLEEFGIDEGSTWDDTKGIVVSGTGKVIVRDSQMKNVNCGTSGLFEVESGGSLKLLNVSISDIDGMDGVVKGTNGTLVQFEDVRMSNIGLTSGKSGVNMEVGGSSSFVMTNVSFVGCKSSSNGGAVFVTLWNGGEFVVNGSGMNTFTSCSAKYDGGGIFMKLEANARKYKFSNMTFMSCSAVNGKGHHICVETDDLFSSIKESLFDFSYSTVLADMQGTEDGSVYVPLVILFRPRTSPGYVSANGADSSICGFEDYTCKTISCCARVLENANVAVVVAVSENIELSASEQLNFASQLTIHNHNATYSGLKFKDHGSTILENVGRVLFSNQIFDGTERTAASSGLVLVESTAGNLSILTSQLKGLVSADAKKFIRVTGGVFEIVDCVVQEVDVDEGYLIEMDGGKMKMENMTVKSSLVKGKNGLIQITGLTLESSVNGSTFLNLDMDGSCIVATDGKKIEISNTTFSNVTSGKEGGGLKVGVGSTGRLGVTDVKFRACKGTNGGGISVSIVSGSKFEVSGSSEFVSCEANGGAPNGLGGGIYVKAVGGGSIQLTNPTFTGCVAFEHGHDIFVDSSDLEDTVTSTVGAIDSKFGFNYRNTSSETEYMMGYDGLNPGQAIPIIYYFVPVGSPVVVSWTSGIDFGRCGSASYPCKSIEKGLDVLKQNSLTMRVEVRTDLNSAASLELKEMDLEIGVEGGGGTTVEWMFEVDTQLVNSGHTKIESVYFKTLSAASTETELILCKEGSIELKKCKLEKMAGPRSYSLMRVTKGEAVLEEFGIDEDSKWTGNGGIVVSGTGKVIVRDSQMKKVSCGTSGLFEVESGGSLKLLNVSISDIDGMDGVVKGTNGTLVQFEDVRMSNIGLTSGTSGVNMEVGGSSSFVMTNVSFVGCKSSGNGGAVYVKLWNGGEFVVNGSGMNTFTSCSADDDGGGIFMKLEANARKYKFSNMTFMSCSAVNGKGHHICVETDDLFSSIKESLFDFSYSTVLADMQGTEDGSVYVPLVILFRPRTSPGYVSANGADSSICGFEDYTCKTISCCARVLENANVAVVVAVSENIELSASEQLNFASQLTIHNHNATYSGLKFKDHGSTILENVGRVLFSNQIFDGTERTAASSGLVLVESTAGNLSILTSQLKGLVSADAKKFIRVTGGVFEIVDCVVQEVDVDEGYLIEMDGGKMKMENMTVKSSLVKGKNGLIQITGLTLESSVNGSTFLNLDMDGSCIVATDGKKIEISNTTFSNVTSGKEGGGLKVGVGSTGRLGVTDVKFRACKGTNGGGISVSIVSGSKFEVSGSSEFVSCEANGGAPNGLGGGIYVKAVGGGSIQLTNPTFTGCVAFEHGHDIFVDSSDLEDTVTSTVGAIDSKFGFNYRNTSSETEYMMGYDGLNPGQAIPIIYYFVPVGSPVVVSWTSGIDFGRCGSASYPCKSIEKGLDVLKQNSLTMRVEVRTDLNSAASLELKEMDLEIGVEGGGGTTVEWMFEVDTQLVNSGHTKIESVYFKTLSAASTETELILCKEGSIELKKCKLEKMAGPRSYSLMRVTKGEAVLEEFGIDEDSKWTGNGGIVVSGTGKVIVRDSQMKKVSCGTSGLFEVESGGSLKLLNVSISDIDGMDGVVKGTNGTLVQFEDVRMSNIGLTSGTSGVNMEVGGSSSFVMTNVSFVGCKSSSNGGAVFVTLWNGGEFVVNGSGMNTFTSCSADDDGGGIFMKLEANARKYKFSNMTFMSCSAVNGKGHHICVETDDLFSSIKESLFDFSYSTVLADMQGTEDGSVYVPLVILFRPRTSPGYVSANGADSSICGFEDYTCKTISCCARVLENANVAVVVAVSENIELSASEQLNFASQLTIHNHNATYSGLKFKDHGSTILENVGRVLFSNQIFDGTERTAASSGLVLVESTAGNLSILTSQLKGLVSADAKKFIRVTGGVFEIVDCVVQEVDVDEGYLIEMDGGKMKMENMTVKSSLVKGKNGLIQITGLTLESSVNGSTFLNLDMDGSCIVATDGKKIEISNTTFSNVTSGKEGGGLKVGVGSTGRLGVTDVKFRACKGTNGGGISVSIVSGSKFEVSGSSEFVSCEANGGAPNGLGGGIYVKAVGGGSIQLTNPTFTGCVAFEHGHDIFVDSSDLEDTVTSTVGAIDSKFGFNYRNTSSETEYMMGYDGLNPGQAIPIIYYFVPVGSPVVVSWTSGIDFGRCGSASYPCKSIEKGLDVLKQNSLTMRVEVRTDLNSAASLELKEMDLEIGVEGGGGTTVEWMFEVDTQLVNSGHTKIESVYFKTLSAASTETELILCKEGSIELKKCKLEKMAGPRSYSLMRVTKGEAVLEEFGIDEDSKWTGNGGIVVSGTGKVIVRDSQMKKVSCGTSGLFEVESGGSLKLLNVSISDIDGMDGVVKGTNGTLVQFEDVRMSNIGLTSGTSGVNMEVGGSSSFVMTNVSFVGCKSSGNGGAVYVKLWNGGEFVVNGSGMNTFTSCSADDDGGGIFMKLEANARKYKFSNMTFMSCSAVNGKGHHICVETDDLFSSIKESLFDFSYSTVLADMQGTEDGSVYVPLVILFRPRTSPGYVSANGADSSICGFEDYTCKTISCCARVLENANVAVVVAVSENIELSASEQLNFASQLTIHNHNATYSGLKFKDHGSTILENVGRVLFSNQIFDGTERTAASSGLVLVESTAGNLSILTSQLKGLVSADAKKFIRVTGGVFEIVDCVVQEVDVDEGYLIEMDGGKMKMENMTVKSSLVKGKNGLIQITGLTLESSVNGSTFLNLDMDGSCIVATDGKKIEISNTTFSNVTSGKEGGGLKVGVGSTGRLGVTDVKFRACKGTNGGGISVSIVSGSKFEVSGSSEFVSCEANGGAPNGLGGGIYVKAVGGGSIQLTNPTFTGCVAFEHGHDIFISSDNLNETVASRTSPIDSKFAFSYHNASDLFDYMQGYDQHSSSQLVPLCLFFWTSQSPAYLNSTGSDVVRCGFSEFPCLTLEYSSDLLQYYALPVVMHVQTLCLLDSYYRIETPTTITSAISHSPGQLDFATFMHIFSPTHITQLSLNPPLSGSAFYVLAHSLTISECSLVPVVLTGRLVDTMNGTTSFDSSIIQSITFDETVAACQNGSFVATSIQVKSSSVNQPIFSSSRQKTRITLDNCLFTALSTSTSLISVVQGSCTIASTTFHQINPISSSSFDGSCIHINTLGTSICTITNVQFNFTSTESGNGGSVYACLAGSSSLILNGNNGVSFNFTEAGPLTSTVPSTLPHVGFGGGLCIWVLDTTASFGLHNLTFSNCDASFGKNLFVASPNLTSHVTSTSFDFSFASDYPPMLGFDQLNDTFTIPLALFFTPLTTPGYVSDSAYDSVVCGFFDFPCYQLATLVSRMKKESLTLDCQIITSTTVKDTVVHTTGMFNISSSDPISYAIMTIDTITSSSTTVIKSSGSLSFKVKPLSTFQSLLLKQSGSTANLLNFSLNEPSSSDVTFFNLFSFNDTKTTFSLHSIHHLINILQTPLISLNNSLTIIQHSNFSNVASNSPFISINSDRNVSISNSTFSVITTSGCDGSAVGASIGSWAVLLITNCTFYSCISDQNGGALSIIITTTMATSTVQKSLFSICSCNYVSGRGGAIILRGTAVSTEFSFKTLSFQSNVGFVGRDIFVECEDILTVCTAPRFAFSIESPYDQTNAVYGTDRQIFAGVDFDLLSLLFTQSSPTVFVSSTAGSDSHLGCGLDRLQPCQSIHLAAFKLSGTSKVLYVDSASSGFLSRQLVTDSLSILPCDLSDPVAPPPTSTLTSLIVVSDVAKSSNAIGLIVHTGVLTIKRIAFSLPSTINTFPSLILTCVSNSTTAPLPELDLESVTYTNSSSAGIQYGLHRIQGGVVTCKKITVDVRTASKATFTVNTNDLNPQPTHLHIEDCIVRGLTSTADSAAFLSARLFKPSPSLSFLSSSTITIVNSLFEGVSSVGGSAVAGILSALSFSPSSSVQLVSLNHHPSRSSNAIVAPSIVMDACTFTNCTGGNGIGTAIASITSCNVTLHQSAFKGTVPPSSLLNQNILDELQNWYNVLFNLVDVNLTSIHSNFTHNGGGGIQATSSNITLTEALFEANKPMITGYETLRRNIRCTNTSVYVTSLSGGDGTPGSETEYLWIEADDTSSLGGILAESKQTSFVPSLTTITLGEIAPTAREYSFIFSGQNLFPINISAEIILVNETSQNETVVKMLISTYHNETAFTIRVPMESIPVSLTPPSNTSSSLSNSNSYSLYGLVRNGKHTTDRIKILAETKEPTIEDPEDPNKKSSSWIVVTLIVVVVVSVVVIVIVVIVCVVRHRKERMPYVTKPRDDDSDSNSMDLPPNQPLVKPVNKPNPSIFVSSYASTDDDDDDDADDDDRFNGQYEDSTPLRNSNPPQQKSTGTTRRPFAPSSLAQRSTSSQRGETSHRPGTGESGSSVYTNWGRPNQDSSQPSYPQTFTVNPQAQVTSNFLRRAYE</sequence>
<keyword evidence="2" id="KW-0812">Transmembrane</keyword>
<dbReference type="InterPro" id="IPR006626">
    <property type="entry name" value="PbH1"/>
</dbReference>
<accession>A0ABQ9XCT0</accession>
<keyword evidence="2" id="KW-0472">Membrane</keyword>
<dbReference type="EMBL" id="JARBJD010000163">
    <property type="protein sequence ID" value="KAK2949068.1"/>
    <property type="molecule type" value="Genomic_DNA"/>
</dbReference>
<feature type="compositionally biased region" description="Polar residues" evidence="1">
    <location>
        <begin position="6478"/>
        <end position="6498"/>
    </location>
</feature>
<feature type="compositionally biased region" description="Polar residues" evidence="1">
    <location>
        <begin position="6448"/>
        <end position="6459"/>
    </location>
</feature>
<dbReference type="Gene3D" id="2.160.20.20">
    <property type="match status" value="1"/>
</dbReference>
<dbReference type="InterPro" id="IPR011050">
    <property type="entry name" value="Pectin_lyase_fold/virulence"/>
</dbReference>
<feature type="compositionally biased region" description="Acidic residues" evidence="1">
    <location>
        <begin position="6460"/>
        <end position="6472"/>
    </location>
</feature>
<comment type="caution">
    <text evidence="3">The sequence shown here is derived from an EMBL/GenBank/DDBJ whole genome shotgun (WGS) entry which is preliminary data.</text>
</comment>
<keyword evidence="4" id="KW-1185">Reference proteome</keyword>
<evidence type="ECO:0000313" key="3">
    <source>
        <dbReference type="EMBL" id="KAK2949068.1"/>
    </source>
</evidence>
<gene>
    <name evidence="3" type="ORF">BLNAU_15988</name>
</gene>
<dbReference type="SUPFAM" id="SSF51126">
    <property type="entry name" value="Pectin lyase-like"/>
    <property type="match status" value="12"/>
</dbReference>
<feature type="compositionally biased region" description="Polar residues" evidence="1">
    <location>
        <begin position="6506"/>
        <end position="6517"/>
    </location>
</feature>
<feature type="transmembrane region" description="Helical" evidence="2">
    <location>
        <begin position="6385"/>
        <end position="6410"/>
    </location>
</feature>
<organism evidence="3 4">
    <name type="scientific">Blattamonas nauphoetae</name>
    <dbReference type="NCBI Taxonomy" id="2049346"/>
    <lineage>
        <taxon>Eukaryota</taxon>
        <taxon>Metamonada</taxon>
        <taxon>Preaxostyla</taxon>
        <taxon>Oxymonadida</taxon>
        <taxon>Blattamonas</taxon>
    </lineage>
</organism>
<reference evidence="3 4" key="1">
    <citation type="journal article" date="2022" name="bioRxiv">
        <title>Genomics of Preaxostyla Flagellates Illuminates Evolutionary Transitions and the Path Towards Mitochondrial Loss.</title>
        <authorList>
            <person name="Novak L.V.F."/>
            <person name="Treitli S.C."/>
            <person name="Pyrih J."/>
            <person name="Halakuc P."/>
            <person name="Pipaliya S.V."/>
            <person name="Vacek V."/>
            <person name="Brzon O."/>
            <person name="Soukal P."/>
            <person name="Eme L."/>
            <person name="Dacks J.B."/>
            <person name="Karnkowska A."/>
            <person name="Elias M."/>
            <person name="Hampl V."/>
        </authorList>
    </citation>
    <scope>NUCLEOTIDE SEQUENCE [LARGE SCALE GENOMIC DNA]</scope>
    <source>
        <strain evidence="3">NAU3</strain>
        <tissue evidence="3">Gut</tissue>
    </source>
</reference>
<feature type="region of interest" description="Disordered" evidence="1">
    <location>
        <begin position="6420"/>
        <end position="6561"/>
    </location>
</feature>
<evidence type="ECO:0000313" key="4">
    <source>
        <dbReference type="Proteomes" id="UP001281761"/>
    </source>
</evidence>
<dbReference type="Proteomes" id="UP001281761">
    <property type="component" value="Unassembled WGS sequence"/>
</dbReference>
<evidence type="ECO:0008006" key="5">
    <source>
        <dbReference type="Google" id="ProtNLM"/>
    </source>
</evidence>
<name>A0ABQ9XCT0_9EUKA</name>